<dbReference type="Proteomes" id="UP000091857">
    <property type="component" value="Chromosome 3"/>
</dbReference>
<dbReference type="PROSITE" id="PS00798">
    <property type="entry name" value="ALDOKETO_REDUCTASE_1"/>
    <property type="match status" value="1"/>
</dbReference>
<dbReference type="GO" id="GO:0044550">
    <property type="term" value="P:secondary metabolite biosynthetic process"/>
    <property type="evidence" value="ECO:0007669"/>
    <property type="project" value="UniProtKB-ARBA"/>
</dbReference>
<dbReference type="SUPFAM" id="SSF51430">
    <property type="entry name" value="NAD(P)-linked oxidoreductase"/>
    <property type="match status" value="1"/>
</dbReference>
<dbReference type="PROSITE" id="PS00063">
    <property type="entry name" value="ALDOKETO_REDUCTASE_3"/>
    <property type="match status" value="1"/>
</dbReference>
<dbReference type="Gramene" id="Manes.03G077000.1.v8.1">
    <property type="protein sequence ID" value="Manes.03G077000.1.v8.1.CDS"/>
    <property type="gene ID" value="Manes.03G077000.v8.1"/>
</dbReference>
<dbReference type="Gene3D" id="3.20.20.100">
    <property type="entry name" value="NADP-dependent oxidoreductase domain"/>
    <property type="match status" value="1"/>
</dbReference>
<dbReference type="PIRSF" id="PIRSF000097">
    <property type="entry name" value="AKR"/>
    <property type="match status" value="1"/>
</dbReference>
<dbReference type="GO" id="GO:0004032">
    <property type="term" value="F:aldose reductase (NADPH) activity"/>
    <property type="evidence" value="ECO:0000318"/>
    <property type="project" value="GO_Central"/>
</dbReference>
<dbReference type="EMBL" id="CM004389">
    <property type="protein sequence ID" value="OAY54463.1"/>
    <property type="molecule type" value="Genomic_DNA"/>
</dbReference>
<feature type="site" description="Lowers pKa of active site Tyr" evidence="4">
    <location>
        <position position="86"/>
    </location>
</feature>
<dbReference type="InterPro" id="IPR036812">
    <property type="entry name" value="NAD(P)_OxRdtase_dom_sf"/>
</dbReference>
<protein>
    <recommendedName>
        <fullName evidence="5">NADP-dependent oxidoreductase domain-containing protein</fullName>
    </recommendedName>
</protein>
<keyword evidence="1" id="KW-0560">Oxidoreductase</keyword>
<evidence type="ECO:0000259" key="5">
    <source>
        <dbReference type="Pfam" id="PF00248"/>
    </source>
</evidence>
<dbReference type="PRINTS" id="PR00069">
    <property type="entry name" value="ALDKETRDTASE"/>
</dbReference>
<sequence length="321" mass="36390">MVIIPEVSIGSSDKKIPKVGFGTAEFPFAESAEVITESIVYAIKLGYRHFDTAAVYNSEKFLGDAIKEALRLGFINSREQLFITSKLWCRDAHPDCVISALKKTLANLKLEYLDLYLIHLPISLIADRQNFPFEKEEIVGMDIRVVWEAMEECQRLGLTKSIGVSNFSCKKLQTLLNTATIPPAVNQVEMSPLWQQKKLVDFCKEKGIHITAYSPLGAKGTPWGTNQVLENQVLKEIAEAKGKTVAQICLRWVYEQGGSLLIKSFNKERIKQNLHIFEWELSPEELEQISQLPQHKAFNASDFIHENGPFKSLEEFWDGEI</sequence>
<evidence type="ECO:0000256" key="2">
    <source>
        <dbReference type="PIRSR" id="PIRSR000097-1"/>
    </source>
</evidence>
<dbReference type="InterPro" id="IPR023210">
    <property type="entry name" value="NADP_OxRdtase_dom"/>
</dbReference>
<feature type="active site" description="Proton donor" evidence="2">
    <location>
        <position position="56"/>
    </location>
</feature>
<reference evidence="7" key="1">
    <citation type="journal article" date="2016" name="Nat. Biotechnol.">
        <title>Sequencing wild and cultivated cassava and related species reveals extensive interspecific hybridization and genetic diversity.</title>
        <authorList>
            <person name="Bredeson J.V."/>
            <person name="Lyons J.B."/>
            <person name="Prochnik S.E."/>
            <person name="Wu G.A."/>
            <person name="Ha C.M."/>
            <person name="Edsinger-Gonzales E."/>
            <person name="Grimwood J."/>
            <person name="Schmutz J."/>
            <person name="Rabbi I.Y."/>
            <person name="Egesi C."/>
            <person name="Nauluvula P."/>
            <person name="Lebot V."/>
            <person name="Ndunguru J."/>
            <person name="Mkamilo G."/>
            <person name="Bart R.S."/>
            <person name="Setter T.L."/>
            <person name="Gleadow R.M."/>
            <person name="Kulakow P."/>
            <person name="Ferguson M.E."/>
            <person name="Rounsley S."/>
            <person name="Rokhsar D.S."/>
        </authorList>
    </citation>
    <scope>NUCLEOTIDE SEQUENCE [LARGE SCALE GENOMIC DNA]</scope>
    <source>
        <strain evidence="7">cv. AM560-2</strain>
    </source>
</reference>
<evidence type="ECO:0000256" key="4">
    <source>
        <dbReference type="PIRSR" id="PIRSR000097-3"/>
    </source>
</evidence>
<comment type="caution">
    <text evidence="6">The sequence shown here is derived from an EMBL/GenBank/DDBJ whole genome shotgun (WGS) entry which is preliminary data.</text>
</comment>
<evidence type="ECO:0000256" key="1">
    <source>
        <dbReference type="ARBA" id="ARBA00023002"/>
    </source>
</evidence>
<evidence type="ECO:0000313" key="7">
    <source>
        <dbReference type="Proteomes" id="UP000091857"/>
    </source>
</evidence>
<feature type="domain" description="NADP-dependent oxidoreductase" evidence="5">
    <location>
        <begin position="19"/>
        <end position="291"/>
    </location>
</feature>
<dbReference type="InterPro" id="IPR020471">
    <property type="entry name" value="AKR"/>
</dbReference>
<gene>
    <name evidence="6" type="ORF">MANES_03G077000v8</name>
</gene>
<keyword evidence="7" id="KW-1185">Reference proteome</keyword>
<dbReference type="OrthoDB" id="416253at2759"/>
<name>A0A2C9W6Z4_MANES</name>
<dbReference type="STRING" id="3983.A0A2C9W6Z4"/>
<organism evidence="6 7">
    <name type="scientific">Manihot esculenta</name>
    <name type="common">Cassava</name>
    <name type="synonym">Jatropha manihot</name>
    <dbReference type="NCBI Taxonomy" id="3983"/>
    <lineage>
        <taxon>Eukaryota</taxon>
        <taxon>Viridiplantae</taxon>
        <taxon>Streptophyta</taxon>
        <taxon>Embryophyta</taxon>
        <taxon>Tracheophyta</taxon>
        <taxon>Spermatophyta</taxon>
        <taxon>Magnoliopsida</taxon>
        <taxon>eudicotyledons</taxon>
        <taxon>Gunneridae</taxon>
        <taxon>Pentapetalae</taxon>
        <taxon>rosids</taxon>
        <taxon>fabids</taxon>
        <taxon>Malpighiales</taxon>
        <taxon>Euphorbiaceae</taxon>
        <taxon>Crotonoideae</taxon>
        <taxon>Manihoteae</taxon>
        <taxon>Manihot</taxon>
    </lineage>
</organism>
<dbReference type="InterPro" id="IPR018170">
    <property type="entry name" value="Aldo/ket_reductase_CS"/>
</dbReference>
<dbReference type="AlphaFoldDB" id="A0A2C9W6Z4"/>
<evidence type="ECO:0000256" key="3">
    <source>
        <dbReference type="PIRSR" id="PIRSR000097-2"/>
    </source>
</evidence>
<evidence type="ECO:0000313" key="6">
    <source>
        <dbReference type="EMBL" id="OAY54463.1"/>
    </source>
</evidence>
<accession>A0A2C9W6Z4</accession>
<dbReference type="PROSITE" id="PS00062">
    <property type="entry name" value="ALDOKETO_REDUCTASE_2"/>
    <property type="match status" value="1"/>
</dbReference>
<dbReference type="InterPro" id="IPR044497">
    <property type="entry name" value="AKR4A/B"/>
</dbReference>
<proteinExistence type="predicted"/>
<dbReference type="PANTHER" id="PTHR11732">
    <property type="entry name" value="ALDO/KETO REDUCTASE"/>
    <property type="match status" value="1"/>
</dbReference>
<dbReference type="CDD" id="cd19124">
    <property type="entry name" value="AKR_AKR4A_4B"/>
    <property type="match status" value="1"/>
</dbReference>
<dbReference type="GO" id="GO:0005829">
    <property type="term" value="C:cytosol"/>
    <property type="evidence" value="ECO:0000318"/>
    <property type="project" value="GO_Central"/>
</dbReference>
<feature type="binding site" evidence="3">
    <location>
        <position position="119"/>
    </location>
    <ligand>
        <name>substrate</name>
    </ligand>
</feature>
<dbReference type="FunFam" id="3.20.20.100:FF:000014">
    <property type="entry name" value="NAD(P)-linked oxidoreductase superfamily protein"/>
    <property type="match status" value="1"/>
</dbReference>
<dbReference type="Pfam" id="PF00248">
    <property type="entry name" value="Aldo_ket_red"/>
    <property type="match status" value="1"/>
</dbReference>